<dbReference type="eggNOG" id="COG0457">
    <property type="taxonomic scope" value="Bacteria"/>
</dbReference>
<dbReference type="PROSITE" id="PS50005">
    <property type="entry name" value="TPR"/>
    <property type="match status" value="4"/>
</dbReference>
<dbReference type="Pfam" id="PF13424">
    <property type="entry name" value="TPR_12"/>
    <property type="match status" value="2"/>
</dbReference>
<dbReference type="InterPro" id="IPR011990">
    <property type="entry name" value="TPR-like_helical_dom_sf"/>
</dbReference>
<dbReference type="GO" id="GO:0006355">
    <property type="term" value="P:regulation of DNA-templated transcription"/>
    <property type="evidence" value="ECO:0007669"/>
    <property type="project" value="InterPro"/>
</dbReference>
<dbReference type="PANTHER" id="PTHR10098">
    <property type="entry name" value="RAPSYN-RELATED"/>
    <property type="match status" value="1"/>
</dbReference>
<dbReference type="SUPFAM" id="SSF46894">
    <property type="entry name" value="C-terminal effector domain of the bipartite response regulators"/>
    <property type="match status" value="1"/>
</dbReference>
<feature type="transmembrane region" description="Helical" evidence="3">
    <location>
        <begin position="352"/>
        <end position="376"/>
    </location>
</feature>
<dbReference type="STRING" id="1237149.C900_04170"/>
<evidence type="ECO:0000256" key="2">
    <source>
        <dbReference type="SAM" id="Coils"/>
    </source>
</evidence>
<evidence type="ECO:0000256" key="3">
    <source>
        <dbReference type="SAM" id="Phobius"/>
    </source>
</evidence>
<reference evidence="5 6" key="1">
    <citation type="submission" date="2012-12" db="EMBL/GenBank/DDBJ databases">
        <title>Genome assembly of Fulvivirga imtechensis AK7.</title>
        <authorList>
            <person name="Nupur N."/>
            <person name="Khatri I."/>
            <person name="Kumar R."/>
            <person name="Subramanian S."/>
            <person name="Pinnaka A."/>
        </authorList>
    </citation>
    <scope>NUCLEOTIDE SEQUENCE [LARGE SCALE GENOMIC DNA]</scope>
    <source>
        <strain evidence="5 6">AK7</strain>
    </source>
</reference>
<dbReference type="InterPro" id="IPR000792">
    <property type="entry name" value="Tscrpt_reg_LuxR_C"/>
</dbReference>
<evidence type="ECO:0000313" key="5">
    <source>
        <dbReference type="EMBL" id="ELR73318.1"/>
    </source>
</evidence>
<keyword evidence="1" id="KW-0802">TPR repeat</keyword>
<feature type="repeat" description="TPR" evidence="1">
    <location>
        <begin position="161"/>
        <end position="194"/>
    </location>
</feature>
<dbReference type="SMART" id="SM00421">
    <property type="entry name" value="HTH_LUXR"/>
    <property type="match status" value="1"/>
</dbReference>
<feature type="domain" description="HTH luxR-type" evidence="4">
    <location>
        <begin position="493"/>
        <end position="550"/>
    </location>
</feature>
<dbReference type="SUPFAM" id="SSF48452">
    <property type="entry name" value="TPR-like"/>
    <property type="match status" value="2"/>
</dbReference>
<name>L8JYS7_9BACT</name>
<keyword evidence="2" id="KW-0175">Coiled coil</keyword>
<evidence type="ECO:0000313" key="6">
    <source>
        <dbReference type="Proteomes" id="UP000011135"/>
    </source>
</evidence>
<keyword evidence="3" id="KW-0812">Transmembrane</keyword>
<sequence length="553" mass="64059">MPRLTPVYLFVLGLIFGLPCYGVQSDSLQNIFDQAQSQEEKLLALRNIIEYYRKEAPDTVKSLAKQLLELAKRNSDPSYIYKAYNYLGVAYSTEGNLEAALENFLLALNVAEESNDLVKKSAIYNNLSYIYFVQRLYDKAIESLEQSLLIDQQRGDHKGVGITYNNLGIMYRALAQYDKAEESYEKALAIGYETKNDTAIANTEGNLSELYSEIGEYEKSLEKIDKALEASQRSGLDYITCVRLLNRGKVYNALKRYEEALEAVNSGITLAKRNNFQVYLRDGYGALTSIYESMGDYRSALEAYSQKANWQDSILHKDMFNQMAEMEAKYETKLKSIKIAQLEEEKSLHQTIIYWAIASAILFCIGLVLVFVTYTLRNKLLKKKNDELVIKHEAEQKIAILEKEKLQMDLEYKNRQVVSSTMMIAQKNEVLQGLKAKVKKISQENREPEVNKELKNLTRDINNNIELSDDWQHIKLHFEQVHPQFFENLMTQYPSLTVHEQKLCVYLRMKMTNKEISRLLNITPESVKVLKYRLKKKMMLPQEENMQEMLHHL</sequence>
<dbReference type="Proteomes" id="UP000011135">
    <property type="component" value="Unassembled WGS sequence"/>
</dbReference>
<feature type="coiled-coil region" evidence="2">
    <location>
        <begin position="200"/>
        <end position="227"/>
    </location>
</feature>
<dbReference type="Gene3D" id="1.25.40.10">
    <property type="entry name" value="Tetratricopeptide repeat domain"/>
    <property type="match status" value="3"/>
</dbReference>
<feature type="repeat" description="TPR" evidence="1">
    <location>
        <begin position="201"/>
        <end position="234"/>
    </location>
</feature>
<dbReference type="GO" id="GO:0003677">
    <property type="term" value="F:DNA binding"/>
    <property type="evidence" value="ECO:0007669"/>
    <property type="project" value="InterPro"/>
</dbReference>
<evidence type="ECO:0000259" key="4">
    <source>
        <dbReference type="SMART" id="SM00421"/>
    </source>
</evidence>
<feature type="repeat" description="TPR" evidence="1">
    <location>
        <begin position="121"/>
        <end position="154"/>
    </location>
</feature>
<protein>
    <recommendedName>
        <fullName evidence="4">HTH luxR-type domain-containing protein</fullName>
    </recommendedName>
</protein>
<dbReference type="Pfam" id="PF13181">
    <property type="entry name" value="TPR_8"/>
    <property type="match status" value="1"/>
</dbReference>
<dbReference type="Gene3D" id="1.10.10.10">
    <property type="entry name" value="Winged helix-like DNA-binding domain superfamily/Winged helix DNA-binding domain"/>
    <property type="match status" value="1"/>
</dbReference>
<dbReference type="AlphaFoldDB" id="L8JYS7"/>
<keyword evidence="3" id="KW-1133">Transmembrane helix</keyword>
<dbReference type="EMBL" id="AMZN01000006">
    <property type="protein sequence ID" value="ELR73318.1"/>
    <property type="molecule type" value="Genomic_DNA"/>
</dbReference>
<proteinExistence type="predicted"/>
<keyword evidence="3" id="KW-0472">Membrane</keyword>
<evidence type="ECO:0000256" key="1">
    <source>
        <dbReference type="PROSITE-ProRule" id="PRU00339"/>
    </source>
</evidence>
<gene>
    <name evidence="5" type="ORF">C900_04170</name>
</gene>
<organism evidence="5 6">
    <name type="scientific">Fulvivirga imtechensis AK7</name>
    <dbReference type="NCBI Taxonomy" id="1237149"/>
    <lineage>
        <taxon>Bacteria</taxon>
        <taxon>Pseudomonadati</taxon>
        <taxon>Bacteroidota</taxon>
        <taxon>Cytophagia</taxon>
        <taxon>Cytophagales</taxon>
        <taxon>Fulvivirgaceae</taxon>
        <taxon>Fulvivirga</taxon>
    </lineage>
</organism>
<accession>L8JYS7</accession>
<feature type="coiled-coil region" evidence="2">
    <location>
        <begin position="391"/>
        <end position="444"/>
    </location>
</feature>
<dbReference type="OrthoDB" id="1523128at2"/>
<dbReference type="RefSeq" id="WP_009577898.1">
    <property type="nucleotide sequence ID" value="NZ_AMZN01000006.1"/>
</dbReference>
<dbReference type="SMART" id="SM00028">
    <property type="entry name" value="TPR"/>
    <property type="match status" value="6"/>
</dbReference>
<dbReference type="InterPro" id="IPR036388">
    <property type="entry name" value="WH-like_DNA-bd_sf"/>
</dbReference>
<dbReference type="InterPro" id="IPR016032">
    <property type="entry name" value="Sig_transdc_resp-reg_C-effctor"/>
</dbReference>
<feature type="repeat" description="TPR" evidence="1">
    <location>
        <begin position="81"/>
        <end position="114"/>
    </location>
</feature>
<keyword evidence="6" id="KW-1185">Reference proteome</keyword>
<comment type="caution">
    <text evidence="5">The sequence shown here is derived from an EMBL/GenBank/DDBJ whole genome shotgun (WGS) entry which is preliminary data.</text>
</comment>
<dbReference type="InterPro" id="IPR019734">
    <property type="entry name" value="TPR_rpt"/>
</dbReference>